<gene>
    <name evidence="4" type="ORF">PILCRDRAFT_822511</name>
</gene>
<evidence type="ECO:0000256" key="1">
    <source>
        <dbReference type="ARBA" id="ARBA00005605"/>
    </source>
</evidence>
<keyword evidence="5" id="KW-1185">Reference proteome</keyword>
<protein>
    <recommendedName>
        <fullName evidence="2">Type 1 phosphatases regulator</fullName>
    </recommendedName>
</protein>
<comment type="similarity">
    <text evidence="1 2">Belongs to the YPI1 family.</text>
</comment>
<name>A0A0C3F6S5_PILCF</name>
<evidence type="ECO:0000313" key="4">
    <source>
        <dbReference type="EMBL" id="KIM80380.1"/>
    </source>
</evidence>
<dbReference type="PANTHER" id="PTHR20835:SF0">
    <property type="entry name" value="E3 UBIQUITIN-PROTEIN LIGASE PPP1R11"/>
    <property type="match status" value="1"/>
</dbReference>
<dbReference type="PANTHER" id="PTHR20835">
    <property type="entry name" value="E3 UBIQUITIN-PROTEIN LIGASE PPP1R11-RELATED"/>
    <property type="match status" value="1"/>
</dbReference>
<reference evidence="5" key="2">
    <citation type="submission" date="2015-01" db="EMBL/GenBank/DDBJ databases">
        <title>Evolutionary Origins and Diversification of the Mycorrhizal Mutualists.</title>
        <authorList>
            <consortium name="DOE Joint Genome Institute"/>
            <consortium name="Mycorrhizal Genomics Consortium"/>
            <person name="Kohler A."/>
            <person name="Kuo A."/>
            <person name="Nagy L.G."/>
            <person name="Floudas D."/>
            <person name="Copeland A."/>
            <person name="Barry K.W."/>
            <person name="Cichocki N."/>
            <person name="Veneault-Fourrey C."/>
            <person name="LaButti K."/>
            <person name="Lindquist E.A."/>
            <person name="Lipzen A."/>
            <person name="Lundell T."/>
            <person name="Morin E."/>
            <person name="Murat C."/>
            <person name="Riley R."/>
            <person name="Ohm R."/>
            <person name="Sun H."/>
            <person name="Tunlid A."/>
            <person name="Henrissat B."/>
            <person name="Grigoriev I.V."/>
            <person name="Hibbett D.S."/>
            <person name="Martin F."/>
        </authorList>
    </citation>
    <scope>NUCLEOTIDE SEQUENCE [LARGE SCALE GENOMIC DNA]</scope>
    <source>
        <strain evidence="5">F 1598</strain>
    </source>
</reference>
<dbReference type="EMBL" id="KN833004">
    <property type="protein sequence ID" value="KIM80380.1"/>
    <property type="molecule type" value="Genomic_DNA"/>
</dbReference>
<dbReference type="AlphaFoldDB" id="A0A0C3F6S5"/>
<dbReference type="GO" id="GO:0005634">
    <property type="term" value="C:nucleus"/>
    <property type="evidence" value="ECO:0007669"/>
    <property type="project" value="UniProtKB-SubCell"/>
</dbReference>
<dbReference type="GO" id="GO:0004865">
    <property type="term" value="F:protein serine/threonine phosphatase inhibitor activity"/>
    <property type="evidence" value="ECO:0007669"/>
    <property type="project" value="UniProtKB-UniRule"/>
</dbReference>
<dbReference type="HOGENOM" id="CLU_098333_0_2_1"/>
<evidence type="ECO:0000313" key="5">
    <source>
        <dbReference type="Proteomes" id="UP000054166"/>
    </source>
</evidence>
<dbReference type="InParanoid" id="A0A0C3F6S5"/>
<comment type="subcellular location">
    <subcellularLocation>
        <location evidence="2">Nucleus</location>
    </subcellularLocation>
</comment>
<organism evidence="4 5">
    <name type="scientific">Piloderma croceum (strain F 1598)</name>
    <dbReference type="NCBI Taxonomy" id="765440"/>
    <lineage>
        <taxon>Eukaryota</taxon>
        <taxon>Fungi</taxon>
        <taxon>Dikarya</taxon>
        <taxon>Basidiomycota</taxon>
        <taxon>Agaricomycotina</taxon>
        <taxon>Agaricomycetes</taxon>
        <taxon>Agaricomycetidae</taxon>
        <taxon>Atheliales</taxon>
        <taxon>Atheliaceae</taxon>
        <taxon>Piloderma</taxon>
    </lineage>
</organism>
<keyword evidence="2" id="KW-0539">Nucleus</keyword>
<sequence length="163" mass="17661">MASAIQLRPSASAPPDGSRTITIQDVQPRLEGEGDSSPTSSRSPIGALRLRGGPRRTRQRVAWDDGVVDNEGAGKKKSKICCIYHKPRRFDESSDEDSSDSESESDCDHGHNHYHTHSRGRPGEGSPRNHEEGGGVIHGLEENPEPNAYEVAPGSKKGKRKTA</sequence>
<proteinExistence type="inferred from homology"/>
<evidence type="ECO:0000256" key="2">
    <source>
        <dbReference type="RuleBase" id="RU367162"/>
    </source>
</evidence>
<reference evidence="4 5" key="1">
    <citation type="submission" date="2014-04" db="EMBL/GenBank/DDBJ databases">
        <authorList>
            <consortium name="DOE Joint Genome Institute"/>
            <person name="Kuo A."/>
            <person name="Tarkka M."/>
            <person name="Buscot F."/>
            <person name="Kohler A."/>
            <person name="Nagy L.G."/>
            <person name="Floudas D."/>
            <person name="Copeland A."/>
            <person name="Barry K.W."/>
            <person name="Cichocki N."/>
            <person name="Veneault-Fourrey C."/>
            <person name="LaButti K."/>
            <person name="Lindquist E.A."/>
            <person name="Lipzen A."/>
            <person name="Lundell T."/>
            <person name="Morin E."/>
            <person name="Murat C."/>
            <person name="Sun H."/>
            <person name="Tunlid A."/>
            <person name="Henrissat B."/>
            <person name="Grigoriev I.V."/>
            <person name="Hibbett D.S."/>
            <person name="Martin F."/>
            <person name="Nordberg H.P."/>
            <person name="Cantor M.N."/>
            <person name="Hua S.X."/>
        </authorList>
    </citation>
    <scope>NUCLEOTIDE SEQUENCE [LARGE SCALE GENOMIC DNA]</scope>
    <source>
        <strain evidence="4 5">F 1598</strain>
    </source>
</reference>
<feature type="region of interest" description="Disordered" evidence="3">
    <location>
        <begin position="1"/>
        <end position="163"/>
    </location>
</feature>
<evidence type="ECO:0000256" key="3">
    <source>
        <dbReference type="SAM" id="MobiDB-lite"/>
    </source>
</evidence>
<accession>A0A0C3F6S5</accession>
<dbReference type="Proteomes" id="UP000054166">
    <property type="component" value="Unassembled WGS sequence"/>
</dbReference>
<dbReference type="OrthoDB" id="307488at2759"/>
<dbReference type="STRING" id="765440.A0A0C3F6S5"/>
<comment type="function">
    <text evidence="2">Regulator of type 1 phosphatases which maintains protein phosphatase activity under strict control.</text>
</comment>
<dbReference type="InterPro" id="IPR011107">
    <property type="entry name" value="PPI_Ypi1"/>
</dbReference>
<dbReference type="GO" id="GO:0008157">
    <property type="term" value="F:protein phosphatase 1 binding"/>
    <property type="evidence" value="ECO:0007669"/>
    <property type="project" value="TreeGrafter"/>
</dbReference>
<feature type="compositionally biased region" description="Acidic residues" evidence="3">
    <location>
        <begin position="93"/>
        <end position="105"/>
    </location>
</feature>
<dbReference type="Pfam" id="PF07491">
    <property type="entry name" value="PPI_Ypi1"/>
    <property type="match status" value="1"/>
</dbReference>